<keyword evidence="2" id="KW-1185">Reference proteome</keyword>
<proteinExistence type="predicted"/>
<accession>A0ACC6RU98</accession>
<evidence type="ECO:0000313" key="1">
    <source>
        <dbReference type="EMBL" id="MEM5405080.1"/>
    </source>
</evidence>
<sequence length="444" mass="46103">MAKRIAVSGFSPVRTVHQLMEERPIVNTETRNVSTLAELQTAVDDDQVLHIVVSAQIDGVAALRLRPGLALTGIDAHAALRFAPGSDGLELSADNRVESLRLSTDPDRRAIFNDTHVDGFGRLVLHDLSIAGVVQLLARDNVAGGHVEAHDIDIRAADARGYEERPKGYGVEVVPGVFTLWNQREDRGVVITADLTGLSAGRAGAPVRGSGIFVGGAGETGGRVVAHRLETGAVHSDGGIAPGTPDRITGGVFVVSGACVANVHNHGPVTTYGPNDMVLDNWGAVDRWIVDGKVTSYGPSGIGFVNFGSLERLEVDALIETFGQGSRGFNVYTGTVRSAQFERVLTHADGAVGIQISQPVGEIAVRRGIETWGGTGDSLVKGVVVRLAATALSIKPGGSARKIAIAGGLITHGEGVNPLELHGAIDALEISGGFTAAGGGFASI</sequence>
<name>A0ACC6RU98_9BURK</name>
<protein>
    <submittedName>
        <fullName evidence="1">Uncharacterized protein</fullName>
    </submittedName>
</protein>
<dbReference type="EMBL" id="JAYMRU010000036">
    <property type="protein sequence ID" value="MEM5405080.1"/>
    <property type="molecule type" value="Genomic_DNA"/>
</dbReference>
<reference evidence="1" key="1">
    <citation type="submission" date="2024-01" db="EMBL/GenBank/DDBJ databases">
        <title>The diversity of rhizobia nodulating Mimosa spp. in eleven states of Brazil covering several biomes is determined by host plant, location, and edaphic factors.</title>
        <authorList>
            <person name="Rouws L."/>
            <person name="Barauna A."/>
            <person name="Beukes C."/>
            <person name="De Faria S.M."/>
            <person name="Gross E."/>
            <person name="Dos Reis Junior F.B."/>
            <person name="Simon M."/>
            <person name="Maluk M."/>
            <person name="Odee D.W."/>
            <person name="Kenicer G."/>
            <person name="Young J.P.W."/>
            <person name="Reis V.M."/>
            <person name="Zilli J."/>
            <person name="James E.K."/>
        </authorList>
    </citation>
    <scope>NUCLEOTIDE SEQUENCE</scope>
    <source>
        <strain evidence="1">JPY452</strain>
    </source>
</reference>
<evidence type="ECO:0000313" key="2">
    <source>
        <dbReference type="Proteomes" id="UP001392318"/>
    </source>
</evidence>
<gene>
    <name evidence="1" type="ORF">VSR83_34585</name>
</gene>
<organism evidence="1 2">
    <name type="scientific">Paraburkholderia unamae</name>
    <dbReference type="NCBI Taxonomy" id="219649"/>
    <lineage>
        <taxon>Bacteria</taxon>
        <taxon>Pseudomonadati</taxon>
        <taxon>Pseudomonadota</taxon>
        <taxon>Betaproteobacteria</taxon>
        <taxon>Burkholderiales</taxon>
        <taxon>Burkholderiaceae</taxon>
        <taxon>Paraburkholderia</taxon>
    </lineage>
</organism>
<dbReference type="Proteomes" id="UP001392318">
    <property type="component" value="Unassembled WGS sequence"/>
</dbReference>
<comment type="caution">
    <text evidence="1">The sequence shown here is derived from an EMBL/GenBank/DDBJ whole genome shotgun (WGS) entry which is preliminary data.</text>
</comment>